<keyword evidence="2 3" id="KW-0732">Signal</keyword>
<dbReference type="GO" id="GO:0005783">
    <property type="term" value="C:endoplasmic reticulum"/>
    <property type="evidence" value="ECO:0007669"/>
    <property type="project" value="TreeGrafter"/>
</dbReference>
<dbReference type="Proteomes" id="UP001377567">
    <property type="component" value="Unassembled WGS sequence"/>
</dbReference>
<evidence type="ECO:0000313" key="5">
    <source>
        <dbReference type="EMBL" id="GMM55304.1"/>
    </source>
</evidence>
<evidence type="ECO:0000256" key="1">
    <source>
        <dbReference type="ARBA" id="ARBA00006347"/>
    </source>
</evidence>
<dbReference type="Pfam" id="PF00085">
    <property type="entry name" value="Thioredoxin"/>
    <property type="match status" value="1"/>
</dbReference>
<comment type="caution">
    <text evidence="5">The sequence shown here is derived from an EMBL/GenBank/DDBJ whole genome shotgun (WGS) entry which is preliminary data.</text>
</comment>
<dbReference type="PROSITE" id="PS51352">
    <property type="entry name" value="THIOREDOXIN_2"/>
    <property type="match status" value="1"/>
</dbReference>
<comment type="similarity">
    <text evidence="1">Belongs to the protein disulfide isomerase family.</text>
</comment>
<dbReference type="EMBL" id="BTGD01000005">
    <property type="protein sequence ID" value="GMM55304.1"/>
    <property type="molecule type" value="Genomic_DNA"/>
</dbReference>
<dbReference type="InterPro" id="IPR013766">
    <property type="entry name" value="Thioredoxin_domain"/>
</dbReference>
<dbReference type="GO" id="GO:0003756">
    <property type="term" value="F:protein disulfide isomerase activity"/>
    <property type="evidence" value="ECO:0007669"/>
    <property type="project" value="TreeGrafter"/>
</dbReference>
<accession>A0AAV5RUI5</accession>
<dbReference type="InterPro" id="IPR036249">
    <property type="entry name" value="Thioredoxin-like_sf"/>
</dbReference>
<feature type="signal peptide" evidence="3">
    <location>
        <begin position="1"/>
        <end position="21"/>
    </location>
</feature>
<proteinExistence type="inferred from homology"/>
<name>A0AAV5RUI5_MAUHU</name>
<dbReference type="GO" id="GO:0006457">
    <property type="term" value="P:protein folding"/>
    <property type="evidence" value="ECO:0007669"/>
    <property type="project" value="TreeGrafter"/>
</dbReference>
<dbReference type="InterPro" id="IPR051063">
    <property type="entry name" value="PDI"/>
</dbReference>
<keyword evidence="5" id="KW-0413">Isomerase</keyword>
<evidence type="ECO:0000313" key="6">
    <source>
        <dbReference type="Proteomes" id="UP001377567"/>
    </source>
</evidence>
<keyword evidence="6" id="KW-1185">Reference proteome</keyword>
<feature type="chain" id="PRO_5043652453" evidence="3">
    <location>
        <begin position="22"/>
        <end position="294"/>
    </location>
</feature>
<dbReference type="PANTHER" id="PTHR45672:SF3">
    <property type="entry name" value="THIOREDOXIN DOMAIN-CONTAINING PROTEIN 5"/>
    <property type="match status" value="1"/>
</dbReference>
<dbReference type="AlphaFoldDB" id="A0AAV5RUI5"/>
<dbReference type="Gene3D" id="3.40.30.10">
    <property type="entry name" value="Glutaredoxin"/>
    <property type="match status" value="1"/>
</dbReference>
<evidence type="ECO:0000259" key="4">
    <source>
        <dbReference type="PROSITE" id="PS51352"/>
    </source>
</evidence>
<feature type="domain" description="Thioredoxin" evidence="4">
    <location>
        <begin position="19"/>
        <end position="187"/>
    </location>
</feature>
<reference evidence="5 6" key="1">
    <citation type="journal article" date="2023" name="Elife">
        <title>Identification of key yeast species and microbe-microbe interactions impacting larval growth of Drosophila in the wild.</title>
        <authorList>
            <person name="Mure A."/>
            <person name="Sugiura Y."/>
            <person name="Maeda R."/>
            <person name="Honda K."/>
            <person name="Sakurai N."/>
            <person name="Takahashi Y."/>
            <person name="Watada M."/>
            <person name="Katoh T."/>
            <person name="Gotoh A."/>
            <person name="Gotoh Y."/>
            <person name="Taniguchi I."/>
            <person name="Nakamura K."/>
            <person name="Hayashi T."/>
            <person name="Katayama T."/>
            <person name="Uemura T."/>
            <person name="Hattori Y."/>
        </authorList>
    </citation>
    <scope>NUCLEOTIDE SEQUENCE [LARGE SCALE GENOMIC DNA]</scope>
    <source>
        <strain evidence="5 6">KH-74</strain>
    </source>
</reference>
<organism evidence="5 6">
    <name type="scientific">Maudiozyma humilis</name>
    <name type="common">Sour dough yeast</name>
    <name type="synonym">Kazachstania humilis</name>
    <dbReference type="NCBI Taxonomy" id="51915"/>
    <lineage>
        <taxon>Eukaryota</taxon>
        <taxon>Fungi</taxon>
        <taxon>Dikarya</taxon>
        <taxon>Ascomycota</taxon>
        <taxon>Saccharomycotina</taxon>
        <taxon>Saccharomycetes</taxon>
        <taxon>Saccharomycetales</taxon>
        <taxon>Saccharomycetaceae</taxon>
        <taxon>Maudiozyma</taxon>
    </lineage>
</organism>
<gene>
    <name evidence="5" type="ORF">DAKH74_019200</name>
</gene>
<dbReference type="SUPFAM" id="SSF52833">
    <property type="entry name" value="Thioredoxin-like"/>
    <property type="match status" value="1"/>
</dbReference>
<protein>
    <submittedName>
        <fullName evidence="5">Protein disulfide isomerase</fullName>
    </submittedName>
</protein>
<dbReference type="PANTHER" id="PTHR45672">
    <property type="entry name" value="PROTEIN DISULFIDE-ISOMERASE C17H9.14C-RELATED"/>
    <property type="match status" value="1"/>
</dbReference>
<sequence length="294" mass="33277">MRVSTVITALLFSLLHRTAQCLKPNDEINVTYIMDKSEFYNFTNTPDAYTIVKFYTTWCSHCKTLKPIFEELASSFSHENKAGGKPQVNFIEVNCEVFGNSLCSSLPGFPIIHVIKPKVGSDAEIDVADNDVVPETVQPESLWNRILHKVWKPKADKHNFVEPERIVEFAGKRDGPTIRRFIETIVAKTLEEETINTVLDPSSGCASENDLCMLGKSYISELETSGALSHTDNKYETDVSTLSKERTKLQNMQRNLDLGSEDEEMKQKVKNIRFLSQVLNHLEDATVCHTKDEL</sequence>
<evidence type="ECO:0000256" key="3">
    <source>
        <dbReference type="SAM" id="SignalP"/>
    </source>
</evidence>
<dbReference type="CDD" id="cd02961">
    <property type="entry name" value="PDI_a_family"/>
    <property type="match status" value="1"/>
</dbReference>
<evidence type="ECO:0000256" key="2">
    <source>
        <dbReference type="ARBA" id="ARBA00022729"/>
    </source>
</evidence>